<dbReference type="EMBL" id="JAPZBR010000001">
    <property type="protein sequence ID" value="KAJ5367846.1"/>
    <property type="molecule type" value="Genomic_DNA"/>
</dbReference>
<dbReference type="Pfam" id="PF04516">
    <property type="entry name" value="CP2"/>
    <property type="match status" value="1"/>
</dbReference>
<evidence type="ECO:0000313" key="3">
    <source>
        <dbReference type="EMBL" id="KAJ5367846.1"/>
    </source>
</evidence>
<evidence type="ECO:0000259" key="2">
    <source>
        <dbReference type="PROSITE" id="PS51968"/>
    </source>
</evidence>
<dbReference type="AlphaFoldDB" id="A0A9W9RWU8"/>
<dbReference type="PANTHER" id="PTHR11037">
    <property type="entry name" value="TRANSCRIPTION FACTOR CP2"/>
    <property type="match status" value="1"/>
</dbReference>
<keyword evidence="1" id="KW-0175">Coiled coil</keyword>
<keyword evidence="4" id="KW-1185">Reference proteome</keyword>
<dbReference type="GO" id="GO:0001228">
    <property type="term" value="F:DNA-binding transcription activator activity, RNA polymerase II-specific"/>
    <property type="evidence" value="ECO:0007669"/>
    <property type="project" value="TreeGrafter"/>
</dbReference>
<sequence>MRRIDDESINRFRERFGDLLLTCRGERGQTASAHVDVGDPMLHASYGNENEPDDFMWKEEANTARMLKLESGSPKSQNLYAPDSFSSMIGAEKHETFHDFNLPGSGAVLHNKAGDLHSPMVRYNTTIPSFLGESIQHVSNISWNGPDCFTPLAETQRWSCDEAHFGLADDITSTFLHRDSGYVTGDGVDHDILTDDLFAQPDSNFDLATSEEHANESWPYGDDERFRYHVRLQAPTAMLWNNNENPVTYLNKGQTYCLKVLDSTPPTNKIGLFKYKTRRSEVKSGCMLATMEGRPRLKEAHERKGKILAVEYVNPFQGNVRNQGDRHIQLEQAFVDGFCVTWTPDLAANIYEAAISLKFNFLSTDFSRSKGVKGVPVRLCAKTEILRSDDENRTMEEGPEMCYCVVKLFRDHGAERKFSNDKTHAEKKIEKLQKQIVDKKIAVNFDRRNRKNSPSNVEKIDIRPQKKRRWSISSRQSSMSGRELYSELATMTEILSSARPVSVLDLRGNEKDDPDLYPICLSHGMSNSIKADISDNQHSIQAT</sequence>
<feature type="coiled-coil region" evidence="1">
    <location>
        <begin position="415"/>
        <end position="442"/>
    </location>
</feature>
<dbReference type="PROSITE" id="PS51968">
    <property type="entry name" value="GRH_CP2_DB"/>
    <property type="match status" value="1"/>
</dbReference>
<proteinExistence type="predicted"/>
<dbReference type="GO" id="GO:0000978">
    <property type="term" value="F:RNA polymerase II cis-regulatory region sequence-specific DNA binding"/>
    <property type="evidence" value="ECO:0007669"/>
    <property type="project" value="TreeGrafter"/>
</dbReference>
<dbReference type="InterPro" id="IPR007604">
    <property type="entry name" value="CP2"/>
</dbReference>
<reference evidence="3" key="1">
    <citation type="submission" date="2022-12" db="EMBL/GenBank/DDBJ databases">
        <authorList>
            <person name="Petersen C."/>
        </authorList>
    </citation>
    <scope>NUCLEOTIDE SEQUENCE</scope>
    <source>
        <strain evidence="3">IBT 35675</strain>
    </source>
</reference>
<feature type="domain" description="Grh/CP2 DB" evidence="2">
    <location>
        <begin position="224"/>
        <end position="487"/>
    </location>
</feature>
<protein>
    <recommendedName>
        <fullName evidence="2">Grh/CP2 DB domain-containing protein</fullName>
    </recommendedName>
</protein>
<comment type="caution">
    <text evidence="3">The sequence shown here is derived from an EMBL/GenBank/DDBJ whole genome shotgun (WGS) entry which is preliminary data.</text>
</comment>
<accession>A0A9W9RWU8</accession>
<evidence type="ECO:0000256" key="1">
    <source>
        <dbReference type="SAM" id="Coils"/>
    </source>
</evidence>
<organism evidence="3 4">
    <name type="scientific">Penicillium brevicompactum</name>
    <dbReference type="NCBI Taxonomy" id="5074"/>
    <lineage>
        <taxon>Eukaryota</taxon>
        <taxon>Fungi</taxon>
        <taxon>Dikarya</taxon>
        <taxon>Ascomycota</taxon>
        <taxon>Pezizomycotina</taxon>
        <taxon>Eurotiomycetes</taxon>
        <taxon>Eurotiomycetidae</taxon>
        <taxon>Eurotiales</taxon>
        <taxon>Aspergillaceae</taxon>
        <taxon>Penicillium</taxon>
    </lineage>
</organism>
<name>A0A9W9RWU8_PENBR</name>
<gene>
    <name evidence="3" type="ORF">N7541_001787</name>
</gene>
<dbReference type="InterPro" id="IPR040167">
    <property type="entry name" value="TF_CP2-like"/>
</dbReference>
<dbReference type="Proteomes" id="UP001148299">
    <property type="component" value="Unassembled WGS sequence"/>
</dbReference>
<evidence type="ECO:0000313" key="4">
    <source>
        <dbReference type="Proteomes" id="UP001148299"/>
    </source>
</evidence>
<reference evidence="3" key="2">
    <citation type="journal article" date="2023" name="IMA Fungus">
        <title>Comparative genomic study of the Penicillium genus elucidates a diverse pangenome and 15 lateral gene transfer events.</title>
        <authorList>
            <person name="Petersen C."/>
            <person name="Sorensen T."/>
            <person name="Nielsen M.R."/>
            <person name="Sondergaard T.E."/>
            <person name="Sorensen J.L."/>
            <person name="Fitzpatrick D.A."/>
            <person name="Frisvad J.C."/>
            <person name="Nielsen K.L."/>
        </authorList>
    </citation>
    <scope>NUCLEOTIDE SEQUENCE</scope>
    <source>
        <strain evidence="3">IBT 35675</strain>
    </source>
</reference>
<dbReference type="PANTHER" id="PTHR11037:SF20">
    <property type="entry name" value="PROTEIN GRAINYHEAD"/>
    <property type="match status" value="1"/>
</dbReference>
<dbReference type="GO" id="GO:0005634">
    <property type="term" value="C:nucleus"/>
    <property type="evidence" value="ECO:0007669"/>
    <property type="project" value="TreeGrafter"/>
</dbReference>